<protein>
    <submittedName>
        <fullName evidence="1">Uncharacterized protein</fullName>
    </submittedName>
</protein>
<comment type="caution">
    <text evidence="1">The sequence shown here is derived from an EMBL/GenBank/DDBJ whole genome shotgun (WGS) entry which is preliminary data.</text>
</comment>
<sequence length="179" mass="20219">MTSNLGAEHLLSGLMGKVSMQVARDRVMQEVRKHFRPELLNRLDEIVVFDPLSHDQLRKVARLQMKDVAVRLAERGVALAVYGARPIRRWLEKKVVTELSRMLLREEIDENSTVYIDAGPHGDDLVYQVDKNGGFVNAATGQKSDVLIQIPNGPRSDAAQAVKKMKIEEIEDDEEMVED</sequence>
<dbReference type="Proteomes" id="UP001164250">
    <property type="component" value="Chromosome 2"/>
</dbReference>
<gene>
    <name evidence="1" type="ORF">Patl1_18873</name>
</gene>
<name>A0ACC1BXL8_9ROSI</name>
<dbReference type="EMBL" id="CM047898">
    <property type="protein sequence ID" value="KAJ0104585.1"/>
    <property type="molecule type" value="Genomic_DNA"/>
</dbReference>
<evidence type="ECO:0000313" key="1">
    <source>
        <dbReference type="EMBL" id="KAJ0104585.1"/>
    </source>
</evidence>
<evidence type="ECO:0000313" key="2">
    <source>
        <dbReference type="Proteomes" id="UP001164250"/>
    </source>
</evidence>
<accession>A0ACC1BXL8</accession>
<keyword evidence="2" id="KW-1185">Reference proteome</keyword>
<proteinExistence type="predicted"/>
<organism evidence="1 2">
    <name type="scientific">Pistacia atlantica</name>
    <dbReference type="NCBI Taxonomy" id="434234"/>
    <lineage>
        <taxon>Eukaryota</taxon>
        <taxon>Viridiplantae</taxon>
        <taxon>Streptophyta</taxon>
        <taxon>Embryophyta</taxon>
        <taxon>Tracheophyta</taxon>
        <taxon>Spermatophyta</taxon>
        <taxon>Magnoliopsida</taxon>
        <taxon>eudicotyledons</taxon>
        <taxon>Gunneridae</taxon>
        <taxon>Pentapetalae</taxon>
        <taxon>rosids</taxon>
        <taxon>malvids</taxon>
        <taxon>Sapindales</taxon>
        <taxon>Anacardiaceae</taxon>
        <taxon>Pistacia</taxon>
    </lineage>
</organism>
<reference evidence="2" key="1">
    <citation type="journal article" date="2023" name="G3 (Bethesda)">
        <title>Genome assembly and association tests identify interacting loci associated with vigor, precocity, and sex in interspecific pistachio rootstocks.</title>
        <authorList>
            <person name="Palmer W."/>
            <person name="Jacygrad E."/>
            <person name="Sagayaradj S."/>
            <person name="Cavanaugh K."/>
            <person name="Han R."/>
            <person name="Bertier L."/>
            <person name="Beede B."/>
            <person name="Kafkas S."/>
            <person name="Golino D."/>
            <person name="Preece J."/>
            <person name="Michelmore R."/>
        </authorList>
    </citation>
    <scope>NUCLEOTIDE SEQUENCE [LARGE SCALE GENOMIC DNA]</scope>
</reference>